<protein>
    <recommendedName>
        <fullName evidence="1">N-acetyltransferase domain-containing protein</fullName>
    </recommendedName>
</protein>
<evidence type="ECO:0000313" key="3">
    <source>
        <dbReference type="Proteomes" id="UP000256763"/>
    </source>
</evidence>
<sequence>MTAEEVTRLNRRPVMLRLAGRDDVSVLAAAMARALARDPLLRWLAPGQRQRERVLAAHLKLAVPYETVFSTGNREGAAVWFPPGAWRTSLLSQLARLPQIVGSVGLKQLPLRMHGLQVLAARHPRLPHYYLGQFAIDPAVQNRGVGTALLKPMLRVCDGEQVGAYLETANRDVLPFFLRHGFMVTDTVQLPAGGPSVWLMWRPPAEP</sequence>
<dbReference type="EMBL" id="NFZW01000004">
    <property type="protein sequence ID" value="RFA38341.1"/>
    <property type="molecule type" value="Genomic_DNA"/>
</dbReference>
<evidence type="ECO:0000259" key="1">
    <source>
        <dbReference type="PROSITE" id="PS51186"/>
    </source>
</evidence>
<dbReference type="Proteomes" id="UP000256763">
    <property type="component" value="Unassembled WGS sequence"/>
</dbReference>
<dbReference type="InterPro" id="IPR052523">
    <property type="entry name" value="Trichothecene_AcTrans"/>
</dbReference>
<dbReference type="PANTHER" id="PTHR42791:SF1">
    <property type="entry name" value="N-ACETYLTRANSFERASE DOMAIN-CONTAINING PROTEIN"/>
    <property type="match status" value="1"/>
</dbReference>
<dbReference type="SUPFAM" id="SSF55729">
    <property type="entry name" value="Acyl-CoA N-acyltransferases (Nat)"/>
    <property type="match status" value="1"/>
</dbReference>
<dbReference type="PROSITE" id="PS51186">
    <property type="entry name" value="GNAT"/>
    <property type="match status" value="1"/>
</dbReference>
<comment type="caution">
    <text evidence="2">The sequence shown here is derived from an EMBL/GenBank/DDBJ whole genome shotgun (WGS) entry which is preliminary data.</text>
</comment>
<evidence type="ECO:0000313" key="2">
    <source>
        <dbReference type="EMBL" id="RFA38341.1"/>
    </source>
</evidence>
<name>A0A3E0X232_9GAMM</name>
<dbReference type="CDD" id="cd04301">
    <property type="entry name" value="NAT_SF"/>
    <property type="match status" value="1"/>
</dbReference>
<dbReference type="Pfam" id="PF00583">
    <property type="entry name" value="Acetyltransf_1"/>
    <property type="match status" value="1"/>
</dbReference>
<dbReference type="PANTHER" id="PTHR42791">
    <property type="entry name" value="GNAT FAMILY ACETYLTRANSFERASE"/>
    <property type="match status" value="1"/>
</dbReference>
<dbReference type="Gene3D" id="3.40.630.30">
    <property type="match status" value="1"/>
</dbReference>
<dbReference type="OrthoDB" id="9795206at2"/>
<dbReference type="GO" id="GO:0016747">
    <property type="term" value="F:acyltransferase activity, transferring groups other than amino-acyl groups"/>
    <property type="evidence" value="ECO:0007669"/>
    <property type="project" value="InterPro"/>
</dbReference>
<keyword evidence="3" id="KW-1185">Reference proteome</keyword>
<dbReference type="AlphaFoldDB" id="A0A3E0X232"/>
<organism evidence="2 3">
    <name type="scientific">Alkalilimnicola ehrlichii</name>
    <dbReference type="NCBI Taxonomy" id="351052"/>
    <lineage>
        <taxon>Bacteria</taxon>
        <taxon>Pseudomonadati</taxon>
        <taxon>Pseudomonadota</taxon>
        <taxon>Gammaproteobacteria</taxon>
        <taxon>Chromatiales</taxon>
        <taxon>Ectothiorhodospiraceae</taxon>
        <taxon>Alkalilimnicola</taxon>
    </lineage>
</organism>
<feature type="domain" description="N-acetyltransferase" evidence="1">
    <location>
        <begin position="39"/>
        <end position="205"/>
    </location>
</feature>
<dbReference type="InterPro" id="IPR016181">
    <property type="entry name" value="Acyl_CoA_acyltransferase"/>
</dbReference>
<gene>
    <name evidence="2" type="ORF">CAL65_05815</name>
</gene>
<dbReference type="InterPro" id="IPR000182">
    <property type="entry name" value="GNAT_dom"/>
</dbReference>
<proteinExistence type="predicted"/>
<accession>A0A3E0X232</accession>
<reference evidence="3" key="1">
    <citation type="submission" date="2017-05" db="EMBL/GenBank/DDBJ databases">
        <authorList>
            <person name="Sharma S."/>
            <person name="Sidhu C."/>
            <person name="Pinnaka A.K."/>
        </authorList>
    </citation>
    <scope>NUCLEOTIDE SEQUENCE [LARGE SCALE GENOMIC DNA]</scope>
    <source>
        <strain evidence="3">AK93</strain>
    </source>
</reference>
<dbReference type="RefSeq" id="WP_116301199.1">
    <property type="nucleotide sequence ID" value="NZ_NFZV01000003.1"/>
</dbReference>